<dbReference type="KEGG" id="blau:DQQ01_04755"/>
<dbReference type="RefSeq" id="WP_111918835.1">
    <property type="nucleotide sequence ID" value="NZ_CP030280.1"/>
</dbReference>
<proteinExistence type="inferred from homology"/>
<dbReference type="EMBL" id="CP030280">
    <property type="protein sequence ID" value="AWY97570.1"/>
    <property type="molecule type" value="Genomic_DNA"/>
</dbReference>
<evidence type="ECO:0000256" key="2">
    <source>
        <dbReference type="ARBA" id="ARBA00006464"/>
    </source>
</evidence>
<dbReference type="Proteomes" id="UP000250003">
    <property type="component" value="Chromosome"/>
</dbReference>
<name>A0A2Z4U987_9FIRM</name>
<evidence type="ECO:0000313" key="9">
    <source>
        <dbReference type="EMBL" id="AWY97570.1"/>
    </source>
</evidence>
<dbReference type="InterPro" id="IPR003362">
    <property type="entry name" value="Bact_transf"/>
</dbReference>
<evidence type="ECO:0000256" key="1">
    <source>
        <dbReference type="ARBA" id="ARBA00004141"/>
    </source>
</evidence>
<keyword evidence="3 9" id="KW-0808">Transferase</keyword>
<dbReference type="PANTHER" id="PTHR30576:SF10">
    <property type="entry name" value="SLL5057 PROTEIN"/>
    <property type="match status" value="1"/>
</dbReference>
<dbReference type="AlphaFoldDB" id="A0A2Z4U987"/>
<organism evidence="9 10">
    <name type="scientific">Blautia argi</name>
    <dbReference type="NCBI Taxonomy" id="1912897"/>
    <lineage>
        <taxon>Bacteria</taxon>
        <taxon>Bacillati</taxon>
        <taxon>Bacillota</taxon>
        <taxon>Clostridia</taxon>
        <taxon>Lachnospirales</taxon>
        <taxon>Lachnospiraceae</taxon>
        <taxon>Blautia</taxon>
    </lineage>
</organism>
<dbReference type="GO" id="GO:0016020">
    <property type="term" value="C:membrane"/>
    <property type="evidence" value="ECO:0007669"/>
    <property type="project" value="UniProtKB-SubCell"/>
</dbReference>
<keyword evidence="4 7" id="KW-0812">Transmembrane</keyword>
<evidence type="ECO:0000259" key="8">
    <source>
        <dbReference type="Pfam" id="PF02397"/>
    </source>
</evidence>
<evidence type="ECO:0000256" key="6">
    <source>
        <dbReference type="ARBA" id="ARBA00023136"/>
    </source>
</evidence>
<feature type="transmembrane region" description="Helical" evidence="7">
    <location>
        <begin position="12"/>
        <end position="37"/>
    </location>
</feature>
<dbReference type="InterPro" id="IPR017475">
    <property type="entry name" value="EPS_sugar_tfrase"/>
</dbReference>
<sequence>MYQTEKSSWWKHWDFIVLDIICLQIAYVISFMIRHGWIFPYKLEAYKDLGVILALIELCAGFFLESYKDVIRRGYFEEAKRVVLQITVVLGIVIASLFMTKSSEVFSRAVFLRLWILAIMITYMGRVLLKLWVRKVLRNKEKLQKLILVSTGREVKTTIEELEKQKYKNYYISGIILLEKTDIEKILGIPVISCGEDAILGIQNSIVDEVFLDCSTRNPLVKRILSACREMGLTTHYNLGNNDMLSETSMVENFGGFAVLTSSIKFADSRQLFLKRLMDIAGGIIGMILTGILTIILAPIIYIQSPGPVFFSQERVGRNGRKFKIYKFRSMYPDAEERKKELMEKNKMQGLMFKMDDDPRIIPIGKFIRKTSLDEFPQFFNVLKGDMSLVGTRPPTVDEYEQYETHHRVRLAAKPGLTGMWQVSGRSDIVDFEEVVALDKKYIEEWNIGLDIRILLETVKVVLTGKGSV</sequence>
<accession>A0A2Z4U987</accession>
<keyword evidence="6 7" id="KW-0472">Membrane</keyword>
<feature type="transmembrane region" description="Helical" evidence="7">
    <location>
        <begin position="82"/>
        <end position="100"/>
    </location>
</feature>
<dbReference type="NCBIfam" id="TIGR03025">
    <property type="entry name" value="EPS_sugtrans"/>
    <property type="match status" value="1"/>
</dbReference>
<evidence type="ECO:0000313" key="10">
    <source>
        <dbReference type="Proteomes" id="UP000250003"/>
    </source>
</evidence>
<keyword evidence="10" id="KW-1185">Reference proteome</keyword>
<gene>
    <name evidence="9" type="ORF">DQQ01_04755</name>
</gene>
<protein>
    <submittedName>
        <fullName evidence="9">Sugar transferase</fullName>
    </submittedName>
</protein>
<reference evidence="10" key="1">
    <citation type="submission" date="2018-06" db="EMBL/GenBank/DDBJ databases">
        <title>Description of Blautia argi sp. nov., a new anaerobic isolated from dog feces.</title>
        <authorList>
            <person name="Chang Y.-H."/>
            <person name="Paek J."/>
            <person name="Shin Y."/>
        </authorList>
    </citation>
    <scope>NUCLEOTIDE SEQUENCE [LARGE SCALE GENOMIC DNA]</scope>
    <source>
        <strain evidence="10">KCTC 15426</strain>
    </source>
</reference>
<keyword evidence="5 7" id="KW-1133">Transmembrane helix</keyword>
<dbReference type="Pfam" id="PF02397">
    <property type="entry name" value="Bac_transf"/>
    <property type="match status" value="1"/>
</dbReference>
<comment type="subcellular location">
    <subcellularLocation>
        <location evidence="1">Membrane</location>
        <topology evidence="1">Multi-pass membrane protein</topology>
    </subcellularLocation>
</comment>
<evidence type="ECO:0000256" key="4">
    <source>
        <dbReference type="ARBA" id="ARBA00022692"/>
    </source>
</evidence>
<evidence type="ECO:0000256" key="3">
    <source>
        <dbReference type="ARBA" id="ARBA00022679"/>
    </source>
</evidence>
<feature type="domain" description="Bacterial sugar transferase" evidence="8">
    <location>
        <begin position="275"/>
        <end position="463"/>
    </location>
</feature>
<evidence type="ECO:0000256" key="5">
    <source>
        <dbReference type="ARBA" id="ARBA00022989"/>
    </source>
</evidence>
<feature type="transmembrane region" description="Helical" evidence="7">
    <location>
        <begin position="112"/>
        <end position="133"/>
    </location>
</feature>
<dbReference type="OrthoDB" id="9808602at2"/>
<dbReference type="PANTHER" id="PTHR30576">
    <property type="entry name" value="COLANIC BIOSYNTHESIS UDP-GLUCOSE LIPID CARRIER TRANSFERASE"/>
    <property type="match status" value="1"/>
</dbReference>
<comment type="similarity">
    <text evidence="2">Belongs to the bacterial sugar transferase family.</text>
</comment>
<evidence type="ECO:0000256" key="7">
    <source>
        <dbReference type="SAM" id="Phobius"/>
    </source>
</evidence>
<dbReference type="Pfam" id="PF13727">
    <property type="entry name" value="CoA_binding_3"/>
    <property type="match status" value="1"/>
</dbReference>
<dbReference type="GO" id="GO:0016780">
    <property type="term" value="F:phosphotransferase activity, for other substituted phosphate groups"/>
    <property type="evidence" value="ECO:0007669"/>
    <property type="project" value="TreeGrafter"/>
</dbReference>
<feature type="transmembrane region" description="Helical" evidence="7">
    <location>
        <begin position="280"/>
        <end position="303"/>
    </location>
</feature>